<dbReference type="EMBL" id="MNPL01015795">
    <property type="protein sequence ID" value="OQR70910.1"/>
    <property type="molecule type" value="Genomic_DNA"/>
</dbReference>
<dbReference type="PANTHER" id="PTHR13449:SF2">
    <property type="entry name" value="PROTEIN WNTLESS HOMOLOG"/>
    <property type="match status" value="1"/>
</dbReference>
<gene>
    <name evidence="2" type="ORF">BIW11_11322</name>
</gene>
<protein>
    <submittedName>
        <fullName evidence="2">Protein wntless-like</fullName>
    </submittedName>
</protein>
<evidence type="ECO:0000313" key="3">
    <source>
        <dbReference type="Proteomes" id="UP000192247"/>
    </source>
</evidence>
<dbReference type="OrthoDB" id="5804250at2759"/>
<proteinExistence type="predicted"/>
<reference evidence="2 3" key="1">
    <citation type="journal article" date="2017" name="Gigascience">
        <title>Draft genome of the honey bee ectoparasitic mite, Tropilaelaps mercedesae, is shaped by the parasitic life history.</title>
        <authorList>
            <person name="Dong X."/>
            <person name="Armstrong S.D."/>
            <person name="Xia D."/>
            <person name="Makepeace B.L."/>
            <person name="Darby A.C."/>
            <person name="Kadowaki T."/>
        </authorList>
    </citation>
    <scope>NUCLEOTIDE SEQUENCE [LARGE SCALE GENOMIC DNA]</scope>
    <source>
        <strain evidence="2">Wuxi-XJTLU</strain>
    </source>
</reference>
<dbReference type="InterPro" id="IPR009551">
    <property type="entry name" value="Wntless"/>
</dbReference>
<accession>A0A1V9XBJ1</accession>
<keyword evidence="1" id="KW-1133">Transmembrane helix</keyword>
<dbReference type="GO" id="GO:0031090">
    <property type="term" value="C:organelle membrane"/>
    <property type="evidence" value="ECO:0007669"/>
    <property type="project" value="TreeGrafter"/>
</dbReference>
<keyword evidence="1" id="KW-0472">Membrane</keyword>
<keyword evidence="1" id="KW-0812">Transmembrane</keyword>
<comment type="caution">
    <text evidence="2">The sequence shown here is derived from an EMBL/GenBank/DDBJ whole genome shotgun (WGS) entry which is preliminary data.</text>
</comment>
<feature type="transmembrane region" description="Helical" evidence="1">
    <location>
        <begin position="17"/>
        <end position="39"/>
    </location>
</feature>
<dbReference type="InParanoid" id="A0A1V9XBJ1"/>
<dbReference type="AlphaFoldDB" id="A0A1V9XBJ1"/>
<sequence length="95" mass="9476">MAGAGGSILENLSGRKLAVIVAIVLATQALCFLLGGVIAPAPSNADQVLGTVCAQDVPTVPGDFSWDWAIPRGAKGPTNCKVIANLADVSACASV</sequence>
<dbReference type="GO" id="GO:0012505">
    <property type="term" value="C:endomembrane system"/>
    <property type="evidence" value="ECO:0007669"/>
    <property type="project" value="TreeGrafter"/>
</dbReference>
<dbReference type="GO" id="GO:0017147">
    <property type="term" value="F:Wnt-protein binding"/>
    <property type="evidence" value="ECO:0007669"/>
    <property type="project" value="InterPro"/>
</dbReference>
<evidence type="ECO:0000256" key="1">
    <source>
        <dbReference type="SAM" id="Phobius"/>
    </source>
</evidence>
<dbReference type="Proteomes" id="UP000192247">
    <property type="component" value="Unassembled WGS sequence"/>
</dbReference>
<keyword evidence="3" id="KW-1185">Reference proteome</keyword>
<dbReference type="STRING" id="418985.A0A1V9XBJ1"/>
<organism evidence="2 3">
    <name type="scientific">Tropilaelaps mercedesae</name>
    <dbReference type="NCBI Taxonomy" id="418985"/>
    <lineage>
        <taxon>Eukaryota</taxon>
        <taxon>Metazoa</taxon>
        <taxon>Ecdysozoa</taxon>
        <taxon>Arthropoda</taxon>
        <taxon>Chelicerata</taxon>
        <taxon>Arachnida</taxon>
        <taxon>Acari</taxon>
        <taxon>Parasitiformes</taxon>
        <taxon>Mesostigmata</taxon>
        <taxon>Gamasina</taxon>
        <taxon>Dermanyssoidea</taxon>
        <taxon>Laelapidae</taxon>
        <taxon>Tropilaelaps</taxon>
    </lineage>
</organism>
<name>A0A1V9XBJ1_9ACAR</name>
<dbReference type="GO" id="GO:0016055">
    <property type="term" value="P:Wnt signaling pathway"/>
    <property type="evidence" value="ECO:0007669"/>
    <property type="project" value="InterPro"/>
</dbReference>
<dbReference type="PANTHER" id="PTHR13449">
    <property type="entry name" value="INTEGRAL MEMBRANE PROTEIN GPR177"/>
    <property type="match status" value="1"/>
</dbReference>
<dbReference type="GO" id="GO:0061355">
    <property type="term" value="P:Wnt protein secretion"/>
    <property type="evidence" value="ECO:0007669"/>
    <property type="project" value="TreeGrafter"/>
</dbReference>
<dbReference type="GO" id="GO:0006886">
    <property type="term" value="P:intracellular protein transport"/>
    <property type="evidence" value="ECO:0007669"/>
    <property type="project" value="TreeGrafter"/>
</dbReference>
<evidence type="ECO:0000313" key="2">
    <source>
        <dbReference type="EMBL" id="OQR70910.1"/>
    </source>
</evidence>